<dbReference type="Proteomes" id="UP000266506">
    <property type="component" value="Unassembled WGS sequence"/>
</dbReference>
<comment type="caution">
    <text evidence="2">The sequence shown here is derived from an EMBL/GenBank/DDBJ whole genome shotgun (WGS) entry which is preliminary data.</text>
</comment>
<name>A0A397S0Y2_9MOLU</name>
<evidence type="ECO:0000259" key="1">
    <source>
        <dbReference type="Pfam" id="PF18998"/>
    </source>
</evidence>
<keyword evidence="3" id="KW-1185">Reference proteome</keyword>
<organism evidence="2 3">
    <name type="scientific">Anaeroplasma bactoclasticum</name>
    <dbReference type="NCBI Taxonomy" id="2088"/>
    <lineage>
        <taxon>Bacteria</taxon>
        <taxon>Bacillati</taxon>
        <taxon>Mycoplasmatota</taxon>
        <taxon>Mollicutes</taxon>
        <taxon>Anaeroplasmatales</taxon>
        <taxon>Anaeroplasmataceae</taxon>
        <taxon>Anaeroplasma</taxon>
    </lineage>
</organism>
<dbReference type="InterPro" id="IPR014867">
    <property type="entry name" value="Spore_coat_CotH_CotH2/3/7"/>
</dbReference>
<accession>A0A397S0Y2</accession>
<proteinExistence type="predicted"/>
<dbReference type="Pfam" id="PF08757">
    <property type="entry name" value="CotH"/>
    <property type="match status" value="1"/>
</dbReference>
<dbReference type="Pfam" id="PF18998">
    <property type="entry name" value="Flg_new_2"/>
    <property type="match status" value="1"/>
</dbReference>
<reference evidence="2 3" key="1">
    <citation type="submission" date="2018-08" db="EMBL/GenBank/DDBJ databases">
        <title>Genomic Encyclopedia of Archaeal and Bacterial Type Strains, Phase II (KMG-II): from individual species to whole genera.</title>
        <authorList>
            <person name="Goeker M."/>
        </authorList>
    </citation>
    <scope>NUCLEOTIDE SEQUENCE [LARGE SCALE GENOMIC DNA]</scope>
    <source>
        <strain evidence="2 3">ATCC 27112</strain>
    </source>
</reference>
<feature type="domain" description="Bacterial repeat" evidence="1">
    <location>
        <begin position="16"/>
        <end position="77"/>
    </location>
</feature>
<gene>
    <name evidence="2" type="ORF">EI71_00388</name>
</gene>
<dbReference type="InterPro" id="IPR044060">
    <property type="entry name" value="Bacterial_rp_domain"/>
</dbReference>
<protein>
    <submittedName>
        <fullName evidence="2">CotH protein</fullName>
    </submittedName>
</protein>
<dbReference type="EMBL" id="QXEV01000002">
    <property type="protein sequence ID" value="RIA78436.1"/>
    <property type="molecule type" value="Genomic_DNA"/>
</dbReference>
<evidence type="ECO:0000313" key="3">
    <source>
        <dbReference type="Proteomes" id="UP000266506"/>
    </source>
</evidence>
<sequence length="328" mass="37847">MIEKIISYNVTALPNNSYYGHIEGNTNQILLENEESEEITAIPNLGYKFVSWSNGEKDETIRITPTEDTVLVANFEIDAYELPIMEIYTQDNAPIISKDEYVNCNVSVSNALYEYCFDSLSGKIKGRGNSTWNMAKKPYKLKFDKKIDLFGNGKAKTWTLIANYCDKSMIRNYIAYSMGKLLESDYVTSTQFIELFLNGEYLGVYLVCEQNEVGENRVEIDESYRDVNTGYLLELDRRAPDEGIEEGKDWFKLNSYPYAIKSPEPDDPLYTVEFTNYIKEYLNTSFNSILSKNYEDVKNYIDVDSFAKTYIVHEIMNMLDVSVSSFYI</sequence>
<dbReference type="AlphaFoldDB" id="A0A397S0Y2"/>
<evidence type="ECO:0000313" key="2">
    <source>
        <dbReference type="EMBL" id="RIA78436.1"/>
    </source>
</evidence>
<dbReference type="InParanoid" id="A0A397S0Y2"/>